<sequence length="279" mass="31722">MSGLTVVIPVYNEQDTIGQCLERLMCQTMPVDEVIIVDNNSTDDTVAVAKAFADRMPLRVLEETRQGVGWARRTGFDHANNQFIARIDADTRVDVDWNAAITKYMRDHPDVAAIAGHSGFYDVPLENWFRSKRHGRRDNPPRKARALGGANMVIRHDAWLLAQDRLLDQPGTHEDLDLYFAIQDSGGSVDEVPSVQAEMSPRRLLVSPWGNRAYRQAAFTTFRGHGRSREARMLRLLDPVLYTQLTIAWIVLKPFDPDTRRWRPARLWTVTSRDSPLSA</sequence>
<reference evidence="3" key="1">
    <citation type="submission" date="2009-10" db="EMBL/GenBank/DDBJ databases">
        <title>The complete chromosome of Gordonia bronchialis DSM 43247.</title>
        <authorList>
            <consortium name="US DOE Joint Genome Institute (JGI-PGF)"/>
            <person name="Lucas S."/>
            <person name="Copeland A."/>
            <person name="Lapidus A."/>
            <person name="Glavina del Rio T."/>
            <person name="Dalin E."/>
            <person name="Tice H."/>
            <person name="Bruce D."/>
            <person name="Goodwin L."/>
            <person name="Pitluck S."/>
            <person name="Kyrpides N."/>
            <person name="Mavromatis K."/>
            <person name="Ivanova N."/>
            <person name="Ovchinnikova G."/>
            <person name="Saunders E."/>
            <person name="Brettin T."/>
            <person name="Detter J.C."/>
            <person name="Han C."/>
            <person name="Larimer F."/>
            <person name="Land M."/>
            <person name="Hauser L."/>
            <person name="Markowitz V."/>
            <person name="Cheng J.-F."/>
            <person name="Hugenholtz P."/>
            <person name="Woyke T."/>
            <person name="Wu D."/>
            <person name="Jando M."/>
            <person name="Schneider S."/>
            <person name="Goeker M."/>
            <person name="Klenk H.-P."/>
            <person name="Eisen J.A."/>
        </authorList>
    </citation>
    <scope>NUCLEOTIDE SEQUENCE [LARGE SCALE GENOMIC DNA]</scope>
    <source>
        <strain evidence="3">ATCC 25592 / DSM 43247 / BCRC 13721 / JCM 3198 / KCTC 3076 / NBRC 16047 / NCTC 10667</strain>
    </source>
</reference>
<proteinExistence type="predicted"/>
<dbReference type="InterPro" id="IPR029044">
    <property type="entry name" value="Nucleotide-diphossugar_trans"/>
</dbReference>
<dbReference type="Proteomes" id="UP000001219">
    <property type="component" value="Chromosome"/>
</dbReference>
<dbReference type="PANTHER" id="PTHR43685">
    <property type="entry name" value="GLYCOSYLTRANSFERASE"/>
    <property type="match status" value="1"/>
</dbReference>
<gene>
    <name evidence="2" type="ordered locus">Gbro_3738</name>
</gene>
<dbReference type="CAZy" id="GT2">
    <property type="family name" value="Glycosyltransferase Family 2"/>
</dbReference>
<keyword evidence="3" id="KW-1185">Reference proteome</keyword>
<evidence type="ECO:0000313" key="2">
    <source>
        <dbReference type="EMBL" id="ACY22922.1"/>
    </source>
</evidence>
<dbReference type="HOGENOM" id="CLU_025996_17_0_11"/>
<dbReference type="RefSeq" id="WP_012835429.1">
    <property type="nucleotide sequence ID" value="NC_013441.1"/>
</dbReference>
<reference evidence="2 3" key="2">
    <citation type="journal article" date="2010" name="Stand. Genomic Sci.">
        <title>Complete genome sequence of Gordonia bronchialis type strain (3410).</title>
        <authorList>
            <person name="Ivanova N."/>
            <person name="Sikorski J."/>
            <person name="Jando M."/>
            <person name="Lapidus A."/>
            <person name="Nolan M."/>
            <person name="Lucas S."/>
            <person name="Del Rio T.G."/>
            <person name="Tice H."/>
            <person name="Copeland A."/>
            <person name="Cheng J.F."/>
            <person name="Chen F."/>
            <person name="Bruce D."/>
            <person name="Goodwin L."/>
            <person name="Pitluck S."/>
            <person name="Mavromatis K."/>
            <person name="Ovchinnikova G."/>
            <person name="Pati A."/>
            <person name="Chen A."/>
            <person name="Palaniappan K."/>
            <person name="Land M."/>
            <person name="Hauser L."/>
            <person name="Chang Y.J."/>
            <person name="Jeffries C.D."/>
            <person name="Chain P."/>
            <person name="Saunders E."/>
            <person name="Han C."/>
            <person name="Detter J.C."/>
            <person name="Brettin T."/>
            <person name="Rohde M."/>
            <person name="Goker M."/>
            <person name="Bristow J."/>
            <person name="Eisen J.A."/>
            <person name="Markowitz V."/>
            <person name="Hugenholtz P."/>
            <person name="Klenk H.P."/>
            <person name="Kyrpides N.C."/>
        </authorList>
    </citation>
    <scope>NUCLEOTIDE SEQUENCE [LARGE SCALE GENOMIC DNA]</scope>
    <source>
        <strain evidence="3">ATCC 25592 / DSM 43247 / BCRC 13721 / JCM 3198 / KCTC 3076 / NBRC 16047 / NCTC 10667</strain>
    </source>
</reference>
<dbReference type="OrthoDB" id="9802632at2"/>
<evidence type="ECO:0000313" key="3">
    <source>
        <dbReference type="Proteomes" id="UP000001219"/>
    </source>
</evidence>
<dbReference type="eggNOG" id="COG1216">
    <property type="taxonomic scope" value="Bacteria"/>
</dbReference>
<dbReference type="SUPFAM" id="SSF53448">
    <property type="entry name" value="Nucleotide-diphospho-sugar transferases"/>
    <property type="match status" value="1"/>
</dbReference>
<keyword evidence="2" id="KW-0808">Transferase</keyword>
<dbReference type="EMBL" id="CP001802">
    <property type="protein sequence ID" value="ACY22922.1"/>
    <property type="molecule type" value="Genomic_DNA"/>
</dbReference>
<protein>
    <submittedName>
        <fullName evidence="2">Glycosyl transferase family 2</fullName>
    </submittedName>
</protein>
<dbReference type="Pfam" id="PF00535">
    <property type="entry name" value="Glycos_transf_2"/>
    <property type="match status" value="1"/>
</dbReference>
<name>D0L2L9_GORB4</name>
<dbReference type="CDD" id="cd00761">
    <property type="entry name" value="Glyco_tranf_GTA_type"/>
    <property type="match status" value="1"/>
</dbReference>
<evidence type="ECO:0000259" key="1">
    <source>
        <dbReference type="Pfam" id="PF00535"/>
    </source>
</evidence>
<feature type="domain" description="Glycosyltransferase 2-like" evidence="1">
    <location>
        <begin position="5"/>
        <end position="156"/>
    </location>
</feature>
<dbReference type="InterPro" id="IPR001173">
    <property type="entry name" value="Glyco_trans_2-like"/>
</dbReference>
<accession>D0L2L9</accession>
<dbReference type="InterPro" id="IPR050834">
    <property type="entry name" value="Glycosyltransf_2"/>
</dbReference>
<dbReference type="GO" id="GO:0016740">
    <property type="term" value="F:transferase activity"/>
    <property type="evidence" value="ECO:0007669"/>
    <property type="project" value="UniProtKB-KW"/>
</dbReference>
<dbReference type="STRING" id="526226.Gbro_3738"/>
<dbReference type="KEGG" id="gbr:Gbro_3738"/>
<organism evidence="2 3">
    <name type="scientific">Gordonia bronchialis (strain ATCC 25592 / DSM 43247 / BCRC 13721 / JCM 3198 / KCTC 3076 / NBRC 16047 / NCTC 10667)</name>
    <name type="common">Rhodococcus bronchialis</name>
    <dbReference type="NCBI Taxonomy" id="526226"/>
    <lineage>
        <taxon>Bacteria</taxon>
        <taxon>Bacillati</taxon>
        <taxon>Actinomycetota</taxon>
        <taxon>Actinomycetes</taxon>
        <taxon>Mycobacteriales</taxon>
        <taxon>Gordoniaceae</taxon>
        <taxon>Gordonia</taxon>
    </lineage>
</organism>
<dbReference type="PANTHER" id="PTHR43685:SF14">
    <property type="entry name" value="GLYCOSYLTRANSFERASE 2-LIKE DOMAIN-CONTAINING PROTEIN"/>
    <property type="match status" value="1"/>
</dbReference>
<dbReference type="Gene3D" id="3.90.550.10">
    <property type="entry name" value="Spore Coat Polysaccharide Biosynthesis Protein SpsA, Chain A"/>
    <property type="match status" value="1"/>
</dbReference>
<dbReference type="AlphaFoldDB" id="D0L2L9"/>